<feature type="compositionally biased region" description="Acidic residues" evidence="1">
    <location>
        <begin position="195"/>
        <end position="220"/>
    </location>
</feature>
<evidence type="ECO:0000256" key="1">
    <source>
        <dbReference type="SAM" id="MobiDB-lite"/>
    </source>
</evidence>
<feature type="region of interest" description="Disordered" evidence="1">
    <location>
        <begin position="862"/>
        <end position="898"/>
    </location>
</feature>
<dbReference type="InterPro" id="IPR007810">
    <property type="entry name" value="Pep3/Vps18_beta-prop"/>
</dbReference>
<dbReference type="AlphaFoldDB" id="W7JPV6"/>
<evidence type="ECO:0000259" key="2">
    <source>
        <dbReference type="Pfam" id="PF05131"/>
    </source>
</evidence>
<evidence type="ECO:0000313" key="3">
    <source>
        <dbReference type="EMBL" id="EWC86988.1"/>
    </source>
</evidence>
<proteinExistence type="predicted"/>
<dbReference type="OMA" id="CYHGFIC"/>
<name>W7JPV6_PLAFO</name>
<feature type="compositionally biased region" description="Basic and acidic residues" evidence="1">
    <location>
        <begin position="871"/>
        <end position="886"/>
    </location>
</feature>
<evidence type="ECO:0000313" key="4">
    <source>
        <dbReference type="Proteomes" id="UP000030673"/>
    </source>
</evidence>
<feature type="domain" description="Pep3/Vps18 beta-propeller" evidence="2">
    <location>
        <begin position="12"/>
        <end position="150"/>
    </location>
</feature>
<reference evidence="3 4" key="1">
    <citation type="submission" date="2013-02" db="EMBL/GenBank/DDBJ databases">
        <title>The Genome Sequence of Plasmodium falciparum NF54.</title>
        <authorList>
            <consortium name="The Broad Institute Genome Sequencing Platform"/>
            <consortium name="The Broad Institute Genome Sequencing Center for Infectious Disease"/>
            <person name="Neafsey D."/>
            <person name="Cheeseman I."/>
            <person name="Volkman S."/>
            <person name="Adams J."/>
            <person name="Walker B."/>
            <person name="Young S.K."/>
            <person name="Zeng Q."/>
            <person name="Gargeya S."/>
            <person name="Fitzgerald M."/>
            <person name="Haas B."/>
            <person name="Abouelleil A."/>
            <person name="Alvarado L."/>
            <person name="Arachchi H.M."/>
            <person name="Berlin A.M."/>
            <person name="Chapman S.B."/>
            <person name="Dewar J."/>
            <person name="Goldberg J."/>
            <person name="Griggs A."/>
            <person name="Gujja S."/>
            <person name="Hansen M."/>
            <person name="Howarth C."/>
            <person name="Imamovic A."/>
            <person name="Larimer J."/>
            <person name="McCowan C."/>
            <person name="Murphy C."/>
            <person name="Neiman D."/>
            <person name="Pearson M."/>
            <person name="Priest M."/>
            <person name="Roberts A."/>
            <person name="Saif S."/>
            <person name="Shea T."/>
            <person name="Sisk P."/>
            <person name="Sykes S."/>
            <person name="Wortman J."/>
            <person name="Nusbaum C."/>
            <person name="Birren B."/>
        </authorList>
    </citation>
    <scope>NUCLEOTIDE SEQUENCE [LARGE SCALE GENOMIC DNA]</scope>
    <source>
        <strain evidence="3 4">NF54</strain>
    </source>
</reference>
<accession>W7JPV6</accession>
<dbReference type="EMBL" id="KE123858">
    <property type="protein sequence ID" value="EWC86988.1"/>
    <property type="molecule type" value="Genomic_DNA"/>
</dbReference>
<feature type="compositionally biased region" description="Low complexity" evidence="1">
    <location>
        <begin position="349"/>
        <end position="363"/>
    </location>
</feature>
<feature type="domain" description="Pep3/Vps18 beta-propeller" evidence="2">
    <location>
        <begin position="531"/>
        <end position="630"/>
    </location>
</feature>
<feature type="region of interest" description="Disordered" evidence="1">
    <location>
        <begin position="185"/>
        <end position="231"/>
    </location>
</feature>
<feature type="region of interest" description="Disordered" evidence="1">
    <location>
        <begin position="939"/>
        <end position="958"/>
    </location>
</feature>
<feature type="compositionally biased region" description="Low complexity" evidence="1">
    <location>
        <begin position="889"/>
        <end position="898"/>
    </location>
</feature>
<feature type="region of interest" description="Disordered" evidence="1">
    <location>
        <begin position="340"/>
        <end position="363"/>
    </location>
</feature>
<sequence>MNKSEKEFSLKLFKIKNGNINLLKNRITHISINNKCIHLVLCNNTLIKYNVEENELCYIDFYNKKTTNNKGEIRSIYFDRNCYHGFICLANKEYIYIHFENNIIKNIIQLKKYNITSVIFNDYTEIKNTFPFLISTTQGEIIEININNKSSKNIDYDVIFSDEKLSILDVNMINIIKCKTSLNSHKQNGHRYDDNNNDDNNDDNNNDDDNNDDNNNDDDNNNNHNNHLNNKHVKDYQEMIKIIYFTTSNSLHEISYTFKNYKNKTDDKNDNTFTYVKLKTTSLPYNIKKQTKVYETPLDSLCSIIKIENIRNTNYLFWLNGCSIFISKINNFKSPKYYTPDNNKKKKNNNNNNNNNNNFFFNNNMNQDENIFSSSSNSFSDSDQDVEHIFSLSDDDYLYEMNNSNILNNTHNNDHTININNSNPIDNTHIKKQKLPRNKLYTNNNYSHKNKDNVSNTTSIQSRNKYNKINSEFYLDNNYIIINFLDLHIFTTDNITAFSFTKSFYDSVYSTNSNLTYNFKDQENEHNEQNLNINSTNITNSTNSTNIKNNSNNNSSNNNNISTMVDMCINQSYIFLLLEEKLIIISNVKFKKVYEQKLDTETYGQALRIIKDHSDNQVWLCTSKYIFKIIQNKKNNHIMYFNLKKKINSKQIAQSNSYTQKIKMTNFILKNNKYDIHQYKYTNIRIDEKLISFLHKQQYFNISSFLYNNIHCYNNVIRIALYIWLIQLYIYSIDLYAYLYKSTSYYFHTKRKNYIFNKNYMIQDTHKKQNLSDLSSDTSTGTYVNRDFLDKHNEHNEHNGIRQNYSCSGDCVSGSGNSLTGSGDCASGSGNSLTGSGDCVSGSGNSYSKSCDNYSWSGDFHSESHNSNYESSDKDKVSISEKRGGEHMTNNGNRNTNNIDEIKKKLDVTKNDEEGHEISSVLLTNIRGDDKKEEGEILDPHKDKIGNDNKGGNRTTAEDNFMNKKKNKFYFKNKNDNLLKKNKTLFLRFFDQIINKEERKEVKYHFDFGKGKKINLKALSECDDFYILLKIYRMKNTEIYNFLKSQKNLIMNDIETYKEIYINNDVDINNYGNDTMMNNNIYIKMKKKIYKDIYSYKCLEVCIYIIILLKHFKNFFQLNDIIIYIYIYINLTR</sequence>
<dbReference type="Proteomes" id="UP000030673">
    <property type="component" value="Unassembled WGS sequence"/>
</dbReference>
<gene>
    <name evidence="3" type="ORF">PFNF54_04168</name>
</gene>
<protein>
    <recommendedName>
        <fullName evidence="2">Pep3/Vps18 beta-propeller domain-containing protein</fullName>
    </recommendedName>
</protein>
<keyword evidence="4" id="KW-1185">Reference proteome</keyword>
<dbReference type="Pfam" id="PF05131">
    <property type="entry name" value="Pep3_Vps18"/>
    <property type="match status" value="2"/>
</dbReference>
<organism evidence="3 4">
    <name type="scientific">Plasmodium falciparum (isolate NF54)</name>
    <dbReference type="NCBI Taxonomy" id="5843"/>
    <lineage>
        <taxon>Eukaryota</taxon>
        <taxon>Sar</taxon>
        <taxon>Alveolata</taxon>
        <taxon>Apicomplexa</taxon>
        <taxon>Aconoidasida</taxon>
        <taxon>Haemosporida</taxon>
        <taxon>Plasmodiidae</taxon>
        <taxon>Plasmodium</taxon>
        <taxon>Plasmodium (Laverania)</taxon>
    </lineage>
</organism>